<dbReference type="InterPro" id="IPR051450">
    <property type="entry name" value="Gfo/Idh/MocA_Oxidoreductases"/>
</dbReference>
<keyword evidence="3" id="KW-1185">Reference proteome</keyword>
<name>A0A841AHQ8_9MICO</name>
<protein>
    <submittedName>
        <fullName evidence="2">Putative dehydrogenase</fullName>
    </submittedName>
</protein>
<dbReference type="PANTHER" id="PTHR43377">
    <property type="entry name" value="BILIVERDIN REDUCTASE A"/>
    <property type="match status" value="1"/>
</dbReference>
<comment type="caution">
    <text evidence="2">The sequence shown here is derived from an EMBL/GenBank/DDBJ whole genome shotgun (WGS) entry which is preliminary data.</text>
</comment>
<dbReference type="InterPro" id="IPR036291">
    <property type="entry name" value="NAD(P)-bd_dom_sf"/>
</dbReference>
<evidence type="ECO:0000313" key="2">
    <source>
        <dbReference type="EMBL" id="MBB5842767.1"/>
    </source>
</evidence>
<dbReference type="GO" id="GO:0000166">
    <property type="term" value="F:nucleotide binding"/>
    <property type="evidence" value="ECO:0007669"/>
    <property type="project" value="InterPro"/>
</dbReference>
<accession>A0A841AHQ8</accession>
<reference evidence="2 3" key="1">
    <citation type="submission" date="2020-08" db="EMBL/GenBank/DDBJ databases">
        <title>Sequencing the genomes of 1000 actinobacteria strains.</title>
        <authorList>
            <person name="Klenk H.-P."/>
        </authorList>
    </citation>
    <scope>NUCLEOTIDE SEQUENCE [LARGE SCALE GENOMIC DNA]</scope>
    <source>
        <strain evidence="2 3">DSM 105784</strain>
    </source>
</reference>
<sequence length="368" mass="39799">MTTTQGHQSQARIGLVGAGWRAEYFLRIARELPDRFEIARVLVRTAESAASVARAWDVPSTTHLADFLADRYDYVVVSTPPDVARELIEALVSAGVPVLTETPPAVDVAALRSLWTAVGGAPVQVAEQYHLQPHHVARLAVARSGLVGEVSSVRVSTAHGYHGMSLARRALGIGFEPVSVSANTVPDPTLAFRGRNGFFDTLEEVPNERTIALLRFDGEGPRTAVFDFSEQQYWSPARSRHLGIRGTRGEIDDDDVHYLAGPANAVTARLTREATGIDGDLGGSHLVRISLHGDIQYGNRFAPARLNDDELAVAETMHLMARFVVTGEPFYGLAEASHDHYLGQLVQAAATSGTVLHSSPMPWQEAGL</sequence>
<dbReference type="InterPro" id="IPR000683">
    <property type="entry name" value="Gfo/Idh/MocA-like_OxRdtase_N"/>
</dbReference>
<dbReference type="Gene3D" id="3.40.50.720">
    <property type="entry name" value="NAD(P)-binding Rossmann-like Domain"/>
    <property type="match status" value="1"/>
</dbReference>
<proteinExistence type="predicted"/>
<evidence type="ECO:0000259" key="1">
    <source>
        <dbReference type="Pfam" id="PF01408"/>
    </source>
</evidence>
<dbReference type="EMBL" id="JACHMJ010000001">
    <property type="protein sequence ID" value="MBB5842767.1"/>
    <property type="molecule type" value="Genomic_DNA"/>
</dbReference>
<organism evidence="2 3">
    <name type="scientific">Conyzicola lurida</name>
    <dbReference type="NCBI Taxonomy" id="1172621"/>
    <lineage>
        <taxon>Bacteria</taxon>
        <taxon>Bacillati</taxon>
        <taxon>Actinomycetota</taxon>
        <taxon>Actinomycetes</taxon>
        <taxon>Micrococcales</taxon>
        <taxon>Microbacteriaceae</taxon>
        <taxon>Conyzicola</taxon>
    </lineage>
</organism>
<dbReference type="SUPFAM" id="SSF51735">
    <property type="entry name" value="NAD(P)-binding Rossmann-fold domains"/>
    <property type="match status" value="1"/>
</dbReference>
<dbReference type="Proteomes" id="UP000536685">
    <property type="component" value="Unassembled WGS sequence"/>
</dbReference>
<evidence type="ECO:0000313" key="3">
    <source>
        <dbReference type="Proteomes" id="UP000536685"/>
    </source>
</evidence>
<dbReference type="PANTHER" id="PTHR43377:SF1">
    <property type="entry name" value="BILIVERDIN REDUCTASE A"/>
    <property type="match status" value="1"/>
</dbReference>
<dbReference type="AlphaFoldDB" id="A0A841AHQ8"/>
<dbReference type="Pfam" id="PF01408">
    <property type="entry name" value="GFO_IDH_MocA"/>
    <property type="match status" value="1"/>
</dbReference>
<dbReference type="RefSeq" id="WP_184234390.1">
    <property type="nucleotide sequence ID" value="NZ_JACHMJ010000001.1"/>
</dbReference>
<gene>
    <name evidence="2" type="ORF">HD599_001090</name>
</gene>
<feature type="domain" description="Gfo/Idh/MocA-like oxidoreductase N-terminal" evidence="1">
    <location>
        <begin position="12"/>
        <end position="126"/>
    </location>
</feature>